<dbReference type="EMBL" id="GBXM01009366">
    <property type="protein sequence ID" value="JAH99211.1"/>
    <property type="molecule type" value="Transcribed_RNA"/>
</dbReference>
<proteinExistence type="predicted"/>
<dbReference type="AlphaFoldDB" id="A0A0E9X9S2"/>
<organism evidence="1">
    <name type="scientific">Anguilla anguilla</name>
    <name type="common">European freshwater eel</name>
    <name type="synonym">Muraena anguilla</name>
    <dbReference type="NCBI Taxonomy" id="7936"/>
    <lineage>
        <taxon>Eukaryota</taxon>
        <taxon>Metazoa</taxon>
        <taxon>Chordata</taxon>
        <taxon>Craniata</taxon>
        <taxon>Vertebrata</taxon>
        <taxon>Euteleostomi</taxon>
        <taxon>Actinopterygii</taxon>
        <taxon>Neopterygii</taxon>
        <taxon>Teleostei</taxon>
        <taxon>Anguilliformes</taxon>
        <taxon>Anguillidae</taxon>
        <taxon>Anguilla</taxon>
    </lineage>
</organism>
<sequence>MITSHYFPSSNPSIEVH</sequence>
<accession>A0A0E9X9S2</accession>
<reference evidence="1" key="2">
    <citation type="journal article" date="2015" name="Fish Shellfish Immunol.">
        <title>Early steps in the European eel (Anguilla anguilla)-Vibrio vulnificus interaction in the gills: Role of the RtxA13 toxin.</title>
        <authorList>
            <person name="Callol A."/>
            <person name="Pajuelo D."/>
            <person name="Ebbesson L."/>
            <person name="Teles M."/>
            <person name="MacKenzie S."/>
            <person name="Amaro C."/>
        </authorList>
    </citation>
    <scope>NUCLEOTIDE SEQUENCE</scope>
</reference>
<evidence type="ECO:0000313" key="1">
    <source>
        <dbReference type="EMBL" id="JAH99211.1"/>
    </source>
</evidence>
<name>A0A0E9X9S2_ANGAN</name>
<protein>
    <submittedName>
        <fullName evidence="1">Uncharacterized protein</fullName>
    </submittedName>
</protein>
<reference evidence="1" key="1">
    <citation type="submission" date="2014-11" db="EMBL/GenBank/DDBJ databases">
        <authorList>
            <person name="Amaro Gonzalez C."/>
        </authorList>
    </citation>
    <scope>NUCLEOTIDE SEQUENCE</scope>
</reference>